<evidence type="ECO:0000259" key="5">
    <source>
        <dbReference type="Pfam" id="PF00700"/>
    </source>
</evidence>
<dbReference type="Gene3D" id="6.10.10.10">
    <property type="entry name" value="Flagellar export chaperone, C-terminal domain"/>
    <property type="match status" value="1"/>
</dbReference>
<feature type="domain" description="Flagellin N-terminal" evidence="4">
    <location>
        <begin position="4"/>
        <end position="139"/>
    </location>
</feature>
<evidence type="ECO:0000259" key="4">
    <source>
        <dbReference type="Pfam" id="PF00669"/>
    </source>
</evidence>
<dbReference type="Gene3D" id="6.10.280.190">
    <property type="match status" value="1"/>
</dbReference>
<keyword evidence="6" id="KW-0966">Cell projection</keyword>
<protein>
    <recommendedName>
        <fullName evidence="3">Flagellin</fullName>
    </recommendedName>
</protein>
<dbReference type="SUPFAM" id="SSF64518">
    <property type="entry name" value="Phase 1 flagellin"/>
    <property type="match status" value="1"/>
</dbReference>
<dbReference type="Proteomes" id="UP001595665">
    <property type="component" value="Unassembled WGS sequence"/>
</dbReference>
<dbReference type="EMBL" id="JBHRVV010000001">
    <property type="protein sequence ID" value="MFC3459160.1"/>
    <property type="molecule type" value="Genomic_DNA"/>
</dbReference>
<dbReference type="InterPro" id="IPR001492">
    <property type="entry name" value="Flagellin"/>
</dbReference>
<name>A0ABV7PLZ0_9BURK</name>
<accession>A0ABV7PLZ0</accession>
<dbReference type="PANTHER" id="PTHR42792">
    <property type="entry name" value="FLAGELLIN"/>
    <property type="match status" value="1"/>
</dbReference>
<evidence type="ECO:0000313" key="6">
    <source>
        <dbReference type="EMBL" id="MFC3459160.1"/>
    </source>
</evidence>
<reference evidence="7" key="1">
    <citation type="journal article" date="2019" name="Int. J. Syst. Evol. Microbiol.">
        <title>The Global Catalogue of Microorganisms (GCM) 10K type strain sequencing project: providing services to taxonomists for standard genome sequencing and annotation.</title>
        <authorList>
            <consortium name="The Broad Institute Genomics Platform"/>
            <consortium name="The Broad Institute Genome Sequencing Center for Infectious Disease"/>
            <person name="Wu L."/>
            <person name="Ma J."/>
        </authorList>
    </citation>
    <scope>NUCLEOTIDE SEQUENCE [LARGE SCALE GENOMIC DNA]</scope>
    <source>
        <strain evidence="7">CCM 7480</strain>
    </source>
</reference>
<dbReference type="InterPro" id="IPR046358">
    <property type="entry name" value="Flagellin_C"/>
</dbReference>
<keyword evidence="6" id="KW-0282">Flagellum</keyword>
<dbReference type="Gene3D" id="1.20.1330.10">
    <property type="entry name" value="f41 fragment of flagellin, N-terminal domain"/>
    <property type="match status" value="1"/>
</dbReference>
<keyword evidence="2 3" id="KW-0975">Bacterial flagellum</keyword>
<keyword evidence="6" id="KW-0969">Cilium</keyword>
<gene>
    <name evidence="6" type="ORF">ACFOPH_13040</name>
</gene>
<dbReference type="InterPro" id="IPR001029">
    <property type="entry name" value="Flagellin_N"/>
</dbReference>
<dbReference type="InterPro" id="IPR042187">
    <property type="entry name" value="Flagellin_C_sub2"/>
</dbReference>
<dbReference type="Pfam" id="PF00700">
    <property type="entry name" value="Flagellin_C"/>
    <property type="match status" value="1"/>
</dbReference>
<comment type="subcellular location">
    <subcellularLocation>
        <location evidence="3">Secreted</location>
    </subcellularLocation>
    <subcellularLocation>
        <location evidence="3">Bacterial flagellum</location>
    </subcellularLocation>
</comment>
<feature type="domain" description="Flagellin C-terminal" evidence="5">
    <location>
        <begin position="201"/>
        <end position="286"/>
    </location>
</feature>
<keyword evidence="3" id="KW-0964">Secreted</keyword>
<evidence type="ECO:0000256" key="3">
    <source>
        <dbReference type="RuleBase" id="RU362073"/>
    </source>
</evidence>
<keyword evidence="7" id="KW-1185">Reference proteome</keyword>
<comment type="similarity">
    <text evidence="1 3">Belongs to the bacterial flagellin family.</text>
</comment>
<dbReference type="RefSeq" id="WP_379735685.1">
    <property type="nucleotide sequence ID" value="NZ_JBHRVV010000001.1"/>
</dbReference>
<evidence type="ECO:0000313" key="7">
    <source>
        <dbReference type="Proteomes" id="UP001595665"/>
    </source>
</evidence>
<evidence type="ECO:0000256" key="2">
    <source>
        <dbReference type="ARBA" id="ARBA00023143"/>
    </source>
</evidence>
<dbReference type="PRINTS" id="PR00207">
    <property type="entry name" value="FLAGELLIN"/>
</dbReference>
<comment type="caution">
    <text evidence="6">The sequence shown here is derived from an EMBL/GenBank/DDBJ whole genome shotgun (WGS) entry which is preliminary data.</text>
</comment>
<organism evidence="6 7">
    <name type="scientific">Massilia haematophila</name>
    <dbReference type="NCBI Taxonomy" id="457923"/>
    <lineage>
        <taxon>Bacteria</taxon>
        <taxon>Pseudomonadati</taxon>
        <taxon>Pseudomonadota</taxon>
        <taxon>Betaproteobacteria</taxon>
        <taxon>Burkholderiales</taxon>
        <taxon>Oxalobacteraceae</taxon>
        <taxon>Telluria group</taxon>
        <taxon>Massilia</taxon>
    </lineage>
</organism>
<proteinExistence type="inferred from homology"/>
<comment type="function">
    <text evidence="3">Flagellin is the subunit protein which polymerizes to form the filaments of bacterial flagella.</text>
</comment>
<dbReference type="PANTHER" id="PTHR42792:SF2">
    <property type="entry name" value="FLAGELLIN"/>
    <property type="match status" value="1"/>
</dbReference>
<dbReference type="Pfam" id="PF00669">
    <property type="entry name" value="Flagellin_N"/>
    <property type="match status" value="1"/>
</dbReference>
<sequence>MSIINTNMSSLNAQRNLTKSANELQTSMTRLSSGLRVNSSKDDAAGMSIAAKMDSQIRGMSQASRNANDGISMIQTADGALSNISDALQRMRELAVQAANGTNGADETSNIDTEMVALNDEISRIANSTKFNGIPLLSSAAAVTKSIQVGADETQKIDVTFAKSTGYTGLTKNATMVDAAADGTNPGTFDVSTTANAAKSITNIDAALKSLNTERASLGTAQNRMGYAISNLATSVENQSAAKSRIMDTDYAAETSKLSRAQVLQQAGTAMLAQANSAPNNVMSLLRG</sequence>
<evidence type="ECO:0000256" key="1">
    <source>
        <dbReference type="ARBA" id="ARBA00005709"/>
    </source>
</evidence>